<dbReference type="AlphaFoldDB" id="A0A4C1XM88"/>
<dbReference type="Proteomes" id="UP000299102">
    <property type="component" value="Unassembled WGS sequence"/>
</dbReference>
<protein>
    <submittedName>
        <fullName evidence="1">Uncharacterized protein</fullName>
    </submittedName>
</protein>
<name>A0A4C1XM88_EUMVA</name>
<dbReference type="EMBL" id="BGZK01000912">
    <property type="protein sequence ID" value="GBP64881.1"/>
    <property type="molecule type" value="Genomic_DNA"/>
</dbReference>
<organism evidence="1 2">
    <name type="scientific">Eumeta variegata</name>
    <name type="common">Bagworm moth</name>
    <name type="synonym">Eumeta japonica</name>
    <dbReference type="NCBI Taxonomy" id="151549"/>
    <lineage>
        <taxon>Eukaryota</taxon>
        <taxon>Metazoa</taxon>
        <taxon>Ecdysozoa</taxon>
        <taxon>Arthropoda</taxon>
        <taxon>Hexapoda</taxon>
        <taxon>Insecta</taxon>
        <taxon>Pterygota</taxon>
        <taxon>Neoptera</taxon>
        <taxon>Endopterygota</taxon>
        <taxon>Lepidoptera</taxon>
        <taxon>Glossata</taxon>
        <taxon>Ditrysia</taxon>
        <taxon>Tineoidea</taxon>
        <taxon>Psychidae</taxon>
        <taxon>Oiketicinae</taxon>
        <taxon>Eumeta</taxon>
    </lineage>
</organism>
<accession>A0A4C1XM88</accession>
<evidence type="ECO:0000313" key="2">
    <source>
        <dbReference type="Proteomes" id="UP000299102"/>
    </source>
</evidence>
<gene>
    <name evidence="1" type="ORF">EVAR_49814_1</name>
</gene>
<evidence type="ECO:0000313" key="1">
    <source>
        <dbReference type="EMBL" id="GBP64881.1"/>
    </source>
</evidence>
<reference evidence="1 2" key="1">
    <citation type="journal article" date="2019" name="Commun. Biol.">
        <title>The bagworm genome reveals a unique fibroin gene that provides high tensile strength.</title>
        <authorList>
            <person name="Kono N."/>
            <person name="Nakamura H."/>
            <person name="Ohtoshi R."/>
            <person name="Tomita M."/>
            <person name="Numata K."/>
            <person name="Arakawa K."/>
        </authorList>
    </citation>
    <scope>NUCLEOTIDE SEQUENCE [LARGE SCALE GENOMIC DNA]</scope>
</reference>
<comment type="caution">
    <text evidence="1">The sequence shown here is derived from an EMBL/GenBank/DDBJ whole genome shotgun (WGS) entry which is preliminary data.</text>
</comment>
<keyword evidence="2" id="KW-1185">Reference proteome</keyword>
<sequence length="82" mass="9230">MLEEEDTRRIAVLGPEYAQNPSTGYSIFYMEACGAQVRKPSPIEGPEMPLSAINLNRGDWRLRLSLYTTTLTLHTTLMNINA</sequence>
<proteinExistence type="predicted"/>